<proteinExistence type="predicted"/>
<dbReference type="Gene3D" id="3.90.550.10">
    <property type="entry name" value="Spore Coat Polysaccharide Biosynthesis Protein SpsA, Chain A"/>
    <property type="match status" value="1"/>
</dbReference>
<dbReference type="InterPro" id="IPR029044">
    <property type="entry name" value="Nucleotide-diphossugar_trans"/>
</dbReference>
<dbReference type="AlphaFoldDB" id="A0A9U5CXH0"/>
<dbReference type="EC" id="2.4.-.-" evidence="4"/>
<evidence type="ECO:0000313" key="3">
    <source>
        <dbReference type="Proteomes" id="UP000675920"/>
    </source>
</evidence>
<dbReference type="OrthoDB" id="9801954at2"/>
<reference evidence="4" key="1">
    <citation type="journal article" date="1998" name="Biochem. J. 329 (Pt">
        <title>A classification of nucleotide-diphospho-sugar glycosyltransferases based on amino acid sequence similarities .</title>
        <authorList>
            <person name="Campbell J.A."/>
            <person name="Davies G.J."/>
            <person name="Bulone V. V"/>
            <person name="Henrissat B."/>
        </authorList>
    </citation>
    <scope>NUCLEOTIDE SEQUENCE</scope>
</reference>
<reference evidence="4" key="2">
    <citation type="journal article" date="2003" name="J. Mol. Biol.">
        <title>An evolving hierarchical family classification for glycosyltransferases.</title>
        <authorList>
            <person name="Coutinho P.M."/>
            <person name="Deleury E."/>
            <person name="Davies G.J."/>
            <person name="Henrissat B."/>
        </authorList>
    </citation>
    <scope>NUCLEOTIDE SEQUENCE</scope>
</reference>
<dbReference type="Proteomes" id="UP000675920">
    <property type="component" value="Unplaced"/>
</dbReference>
<dbReference type="RefSeq" id="WP_051378225.1">
    <property type="nucleotide sequence ID" value="NZ_AXWS01000007.1"/>
</dbReference>
<dbReference type="PANTHER" id="PTHR43685">
    <property type="entry name" value="GLYCOSYLTRANSFERASE"/>
    <property type="match status" value="1"/>
</dbReference>
<evidence type="ECO:0000256" key="1">
    <source>
        <dbReference type="SAM" id="Phobius"/>
    </source>
</evidence>
<evidence type="ECO:0000259" key="2">
    <source>
        <dbReference type="Pfam" id="PF00535"/>
    </source>
</evidence>
<dbReference type="Pfam" id="PF00535">
    <property type="entry name" value="Glycos_transf_2"/>
    <property type="match status" value="1"/>
</dbReference>
<dbReference type="SUPFAM" id="SSF53448">
    <property type="entry name" value="Nucleotide-diphospho-sugar transferases"/>
    <property type="match status" value="1"/>
</dbReference>
<organism evidence="3 4">
    <name type="scientific">Derxia gummosa DSM 723</name>
    <dbReference type="NCBI Taxonomy" id="1121388"/>
    <lineage>
        <taxon>Bacteria</taxon>
        <taxon>Pseudomonadati</taxon>
        <taxon>Pseudomonadota</taxon>
        <taxon>Betaproteobacteria</taxon>
        <taxon>Burkholderiales</taxon>
        <taxon>Alcaligenaceae</taxon>
        <taxon>Derxia</taxon>
    </lineage>
</organism>
<keyword evidence="3" id="KW-1185">Reference proteome</keyword>
<dbReference type="InterPro" id="IPR001173">
    <property type="entry name" value="Glyco_trans_2-like"/>
</dbReference>
<reference evidence="4" key="3">
    <citation type="submission" date="2025-08" db="UniProtKB">
        <authorList>
            <consortium name="RefSeq"/>
        </authorList>
    </citation>
    <scope>IDENTIFICATION</scope>
</reference>
<name>A0A9U5CXH0_9BURK</name>
<feature type="transmembrane region" description="Helical" evidence="1">
    <location>
        <begin position="296"/>
        <end position="319"/>
    </location>
</feature>
<keyword evidence="1" id="KW-0812">Transmembrane</keyword>
<keyword evidence="1" id="KW-1133">Transmembrane helix</keyword>
<accession>A0A9U5CXH0</accession>
<dbReference type="InterPro" id="IPR050834">
    <property type="entry name" value="Glycosyltransf_2"/>
</dbReference>
<sequence length="345" mass="37139">MKRSILVVIPTLNEARTIEGVIASLLADPPRDARLDLVVADGGSGDGTQAIVERIAAARANVRLLHNPRRLQSAAVNLAARQFGAGAELLVRCDAHAIYPTGFLSRLVEAIDRTGADAVVVPMDSTGDRCVQRAVAWVSDTLIGSGGSAHRGGRRSGYVDHGHHAAFRMQSFLRAGGYDETYTHNEDAELDCRQRALGSRIWLDSDIRLAYHPRATLGALWKQYFNYGRGRSRTVRRHPGSWRPRQLAVPANLALGLVALAVSPLLPAALVLPGAYLGALAWISVWIALRQRSTCGLLAGPAAFVMHNAWALGFFNGLITVREKPWSVEAAEPLVLAPATSGSRA</sequence>
<dbReference type="CDD" id="cd02525">
    <property type="entry name" value="Succinoglycan_BP_ExoA"/>
    <property type="match status" value="1"/>
</dbReference>
<feature type="transmembrane region" description="Helical" evidence="1">
    <location>
        <begin position="272"/>
        <end position="289"/>
    </location>
</feature>
<dbReference type="PANTHER" id="PTHR43685:SF3">
    <property type="entry name" value="SLR2126 PROTEIN"/>
    <property type="match status" value="1"/>
</dbReference>
<feature type="domain" description="Glycosyltransferase 2-like" evidence="2">
    <location>
        <begin position="7"/>
        <end position="172"/>
    </location>
</feature>
<keyword evidence="1" id="KW-0472">Membrane</keyword>
<evidence type="ECO:0000313" key="4">
    <source>
        <dbReference type="RefSeq" id="WP_051378225.1"/>
    </source>
</evidence>
<protein>
    <submittedName>
        <fullName evidence="4">Glycosyltransferase family 2 protein</fullName>
        <ecNumber evidence="4">2.4.-.-</ecNumber>
    </submittedName>
</protein>